<feature type="region of interest" description="Disordered" evidence="1">
    <location>
        <begin position="145"/>
        <end position="189"/>
    </location>
</feature>
<dbReference type="RefSeq" id="WP_145056078.1">
    <property type="nucleotide sequence ID" value="NZ_CP036433.1"/>
</dbReference>
<dbReference type="KEGG" id="lcre:Pla8534_51370"/>
<gene>
    <name evidence="2" type="ORF">Pla8534_51370</name>
</gene>
<sequence length="266" mass="28698">MNCETFEQQLNDRLDSRQECWDGDLHAHSEVCERCADLLAAHQCLLGVLRQAEAPEPDGDFTDNVLRAVLGPPLASPRSVAPVVSCAWSRPQATVLAATLAVLASVVVAAFLFRQPPAALAPIVVAPPAPGFRPQRIIAMPPTLQEKDLPPSHQPATATLSSAEPSPETIPAEADLPSTVSTGQIARGESSDDYREWLRSWRQNLPDSPLATPFESPQLPPGLRPIANSLGSAIYLLRSTLPGGRTSTEPEKPQAFYRSLPHETWA</sequence>
<dbReference type="EMBL" id="CP036433">
    <property type="protein sequence ID" value="QDU97291.1"/>
    <property type="molecule type" value="Genomic_DNA"/>
</dbReference>
<dbReference type="Proteomes" id="UP000317648">
    <property type="component" value="Chromosome"/>
</dbReference>
<keyword evidence="3" id="KW-1185">Reference proteome</keyword>
<evidence type="ECO:0000256" key="1">
    <source>
        <dbReference type="SAM" id="MobiDB-lite"/>
    </source>
</evidence>
<organism evidence="2 3">
    <name type="scientific">Lignipirellula cremea</name>
    <dbReference type="NCBI Taxonomy" id="2528010"/>
    <lineage>
        <taxon>Bacteria</taxon>
        <taxon>Pseudomonadati</taxon>
        <taxon>Planctomycetota</taxon>
        <taxon>Planctomycetia</taxon>
        <taxon>Pirellulales</taxon>
        <taxon>Pirellulaceae</taxon>
        <taxon>Lignipirellula</taxon>
    </lineage>
</organism>
<accession>A0A518DZQ4</accession>
<name>A0A518DZQ4_9BACT</name>
<protein>
    <recommendedName>
        <fullName evidence="4">Zinc-finger domain-containing protein</fullName>
    </recommendedName>
</protein>
<dbReference type="AlphaFoldDB" id="A0A518DZQ4"/>
<proteinExistence type="predicted"/>
<evidence type="ECO:0000313" key="2">
    <source>
        <dbReference type="EMBL" id="QDU97291.1"/>
    </source>
</evidence>
<evidence type="ECO:0000313" key="3">
    <source>
        <dbReference type="Proteomes" id="UP000317648"/>
    </source>
</evidence>
<reference evidence="2 3" key="1">
    <citation type="submission" date="2019-02" db="EMBL/GenBank/DDBJ databases">
        <title>Deep-cultivation of Planctomycetes and their phenomic and genomic characterization uncovers novel biology.</title>
        <authorList>
            <person name="Wiegand S."/>
            <person name="Jogler M."/>
            <person name="Boedeker C."/>
            <person name="Pinto D."/>
            <person name="Vollmers J."/>
            <person name="Rivas-Marin E."/>
            <person name="Kohn T."/>
            <person name="Peeters S.H."/>
            <person name="Heuer A."/>
            <person name="Rast P."/>
            <person name="Oberbeckmann S."/>
            <person name="Bunk B."/>
            <person name="Jeske O."/>
            <person name="Meyerdierks A."/>
            <person name="Storesund J.E."/>
            <person name="Kallscheuer N."/>
            <person name="Luecker S."/>
            <person name="Lage O.M."/>
            <person name="Pohl T."/>
            <person name="Merkel B.J."/>
            <person name="Hornburger P."/>
            <person name="Mueller R.-W."/>
            <person name="Bruemmer F."/>
            <person name="Labrenz M."/>
            <person name="Spormann A.M."/>
            <person name="Op den Camp H."/>
            <person name="Overmann J."/>
            <person name="Amann R."/>
            <person name="Jetten M.S.M."/>
            <person name="Mascher T."/>
            <person name="Medema M.H."/>
            <person name="Devos D.P."/>
            <person name="Kaster A.-K."/>
            <person name="Ovreas L."/>
            <person name="Rohde M."/>
            <person name="Galperin M.Y."/>
            <person name="Jogler C."/>
        </authorList>
    </citation>
    <scope>NUCLEOTIDE SEQUENCE [LARGE SCALE GENOMIC DNA]</scope>
    <source>
        <strain evidence="2 3">Pla85_3_4</strain>
    </source>
</reference>
<feature type="region of interest" description="Disordered" evidence="1">
    <location>
        <begin position="242"/>
        <end position="266"/>
    </location>
</feature>
<evidence type="ECO:0008006" key="4">
    <source>
        <dbReference type="Google" id="ProtNLM"/>
    </source>
</evidence>
<feature type="compositionally biased region" description="Polar residues" evidence="1">
    <location>
        <begin position="154"/>
        <end position="164"/>
    </location>
</feature>